<feature type="non-terminal residue" evidence="5">
    <location>
        <position position="1"/>
    </location>
</feature>
<dbReference type="InterPro" id="IPR024733">
    <property type="entry name" value="NAGLU_tim-barrel"/>
</dbReference>
<feature type="domain" description="Alpha-N-acetylglucosaminidase C-terminal" evidence="4">
    <location>
        <begin position="388"/>
        <end position="632"/>
    </location>
</feature>
<name>A0A482W101_ASBVE</name>
<evidence type="ECO:0000313" key="5">
    <source>
        <dbReference type="EMBL" id="RZC38750.1"/>
    </source>
</evidence>
<feature type="domain" description="Alpha-N-acetylglucosaminidase N-terminal" evidence="3">
    <location>
        <begin position="19"/>
        <end position="103"/>
    </location>
</feature>
<dbReference type="STRING" id="1661398.A0A482W101"/>
<proteinExistence type="predicted"/>
<dbReference type="AlphaFoldDB" id="A0A482W101"/>
<dbReference type="Proteomes" id="UP000292052">
    <property type="component" value="Unassembled WGS sequence"/>
</dbReference>
<dbReference type="PANTHER" id="PTHR12872:SF1">
    <property type="entry name" value="ALPHA-N-ACETYLGLUCOSAMINIDASE"/>
    <property type="match status" value="1"/>
</dbReference>
<evidence type="ECO:0000259" key="2">
    <source>
        <dbReference type="Pfam" id="PF05089"/>
    </source>
</evidence>
<comment type="caution">
    <text evidence="5">The sequence shown here is derived from an EMBL/GenBank/DDBJ whole genome shotgun (WGS) entry which is preliminary data.</text>
</comment>
<keyword evidence="1" id="KW-0378">Hydrolase</keyword>
<evidence type="ECO:0000259" key="3">
    <source>
        <dbReference type="Pfam" id="PF12971"/>
    </source>
</evidence>
<dbReference type="Gene3D" id="3.30.379.10">
    <property type="entry name" value="Chitobiase/beta-hexosaminidase domain 2-like"/>
    <property type="match status" value="1"/>
</dbReference>
<dbReference type="EMBL" id="QDEB01040475">
    <property type="protein sequence ID" value="RZC38750.1"/>
    <property type="molecule type" value="Genomic_DNA"/>
</dbReference>
<dbReference type="OrthoDB" id="64736at2759"/>
<dbReference type="Gene3D" id="3.20.20.80">
    <property type="entry name" value="Glycosidases"/>
    <property type="match status" value="2"/>
</dbReference>
<dbReference type="Gene3D" id="1.20.120.670">
    <property type="entry name" value="N-acetyl-b-d-glucoasminidase"/>
    <property type="match status" value="1"/>
</dbReference>
<feature type="domain" description="Alpha-N-acetylglucosaminidase tim-barrel" evidence="2">
    <location>
        <begin position="342"/>
        <end position="380"/>
    </location>
</feature>
<evidence type="ECO:0000259" key="4">
    <source>
        <dbReference type="Pfam" id="PF12972"/>
    </source>
</evidence>
<evidence type="ECO:0000256" key="1">
    <source>
        <dbReference type="ARBA" id="ARBA00022801"/>
    </source>
</evidence>
<dbReference type="InterPro" id="IPR024240">
    <property type="entry name" value="NAGLU_N"/>
</dbReference>
<evidence type="ECO:0000313" key="6">
    <source>
        <dbReference type="Proteomes" id="UP000292052"/>
    </source>
</evidence>
<dbReference type="PANTHER" id="PTHR12872">
    <property type="entry name" value="ALPHA-N-ACETYLGLUCOSAMINIDASE"/>
    <property type="match status" value="1"/>
</dbReference>
<feature type="domain" description="Alpha-N-acetylglucosaminidase tim-barrel" evidence="2">
    <location>
        <begin position="170"/>
        <end position="316"/>
    </location>
</feature>
<gene>
    <name evidence="5" type="ORF">BDFB_004215</name>
</gene>
<accession>A0A482W101</accession>
<keyword evidence="6" id="KW-1185">Reference proteome</keyword>
<dbReference type="Pfam" id="PF12972">
    <property type="entry name" value="NAGLU_C"/>
    <property type="match status" value="1"/>
</dbReference>
<protein>
    <submittedName>
        <fullName evidence="5">Alpha-N-acetylglucosaminidase</fullName>
    </submittedName>
</protein>
<reference evidence="5 6" key="1">
    <citation type="submission" date="2017-03" db="EMBL/GenBank/DDBJ databases">
        <title>Genome of the blue death feigning beetle - Asbolus verrucosus.</title>
        <authorList>
            <person name="Rider S.D."/>
        </authorList>
    </citation>
    <scope>NUCLEOTIDE SEQUENCE [LARGE SCALE GENOMIC DNA]</scope>
    <source>
        <strain evidence="5">Butters</strain>
        <tissue evidence="5">Head and leg muscle</tissue>
    </source>
</reference>
<organism evidence="5 6">
    <name type="scientific">Asbolus verrucosus</name>
    <name type="common">Desert ironclad beetle</name>
    <dbReference type="NCBI Taxonomy" id="1661398"/>
    <lineage>
        <taxon>Eukaryota</taxon>
        <taxon>Metazoa</taxon>
        <taxon>Ecdysozoa</taxon>
        <taxon>Arthropoda</taxon>
        <taxon>Hexapoda</taxon>
        <taxon>Insecta</taxon>
        <taxon>Pterygota</taxon>
        <taxon>Neoptera</taxon>
        <taxon>Endopterygota</taxon>
        <taxon>Coleoptera</taxon>
        <taxon>Polyphaga</taxon>
        <taxon>Cucujiformia</taxon>
        <taxon>Tenebrionidae</taxon>
        <taxon>Pimeliinae</taxon>
        <taxon>Asbolus</taxon>
    </lineage>
</organism>
<dbReference type="InterPro" id="IPR007781">
    <property type="entry name" value="NAGLU"/>
</dbReference>
<sequence length="633" mass="73032">FWPTLSHIKPAANPQTQANAVQDLIKRIVPDRASQFAISINPNLGENEARDAFRIEKLVNNTVQITANTGVAAATAFNYYLKYFCNCHISWEASQLNLPEELPDVNITITLNDRFRYYQNVCTTSYSFVWWDWVQWEKHIDWMALNAFNLVLAFNGQEAIWEHVYKKFNLTRMRDLGIIPVLPAFAGHVPRAFKRLYPDANMVEVGPWSGFNDASTYCCPYFLDPTEQLFNEIGQAYLTEIISEFGTDHIYNCDSFNENTPSTGDLTYLANVGQSIYKAMTDADPDAIWMLQGWMFYYDTYWSDTERVRSLLTSVPLTYSQNNGHSMNDSSSILDSLIFGVPIKARNMENSTMIGTGLTPEGINQNYVIYELMTEAAWRKTSANLTEWFENYTIRRYGFSDENAKEAWRILQRTIYDFQGLNKIRGKYAITKSPSLKISVWSWYSTSDLLEAWTNLLAASNNLGNSSAFLHDLVDVTRQVLQVNGDFYYKEIIKAFLNKDIESFQKNCNIFLEIFPDLELILSTNGDFLLGRWIQSAKKAANSSDEEKQFEYNARNQITLWGPRGEIMDYAIKQWAGVVSNFLAPRWQLYIDYMNETLLNGQAFNQSFIKNKVFEEVEEPFTFDRSEFPIEPV</sequence>
<feature type="non-terminal residue" evidence="5">
    <location>
        <position position="633"/>
    </location>
</feature>
<dbReference type="Pfam" id="PF05089">
    <property type="entry name" value="NAGLU"/>
    <property type="match status" value="2"/>
</dbReference>
<dbReference type="InterPro" id="IPR024732">
    <property type="entry name" value="NAGLU_C"/>
</dbReference>
<dbReference type="GO" id="GO:0016787">
    <property type="term" value="F:hydrolase activity"/>
    <property type="evidence" value="ECO:0007669"/>
    <property type="project" value="UniProtKB-KW"/>
</dbReference>
<dbReference type="Pfam" id="PF12971">
    <property type="entry name" value="NAGLU_N"/>
    <property type="match status" value="1"/>
</dbReference>
<dbReference type="InterPro" id="IPR029018">
    <property type="entry name" value="Hex-like_dom2"/>
</dbReference>